<keyword evidence="2 6" id="KW-0378">Hydrolase</keyword>
<dbReference type="GO" id="GO:0007165">
    <property type="term" value="P:signal transduction"/>
    <property type="evidence" value="ECO:0007669"/>
    <property type="project" value="InterPro"/>
</dbReference>
<dbReference type="InterPro" id="IPR023174">
    <property type="entry name" value="PDEase_CS"/>
</dbReference>
<dbReference type="InterPro" id="IPR023088">
    <property type="entry name" value="PDEase"/>
</dbReference>
<feature type="active site" description="Proton donor" evidence="3">
    <location>
        <position position="129"/>
    </location>
</feature>
<feature type="binding site" evidence="5">
    <location>
        <position position="275"/>
    </location>
    <ligand>
        <name>Zn(2+)</name>
        <dbReference type="ChEBI" id="CHEBI:29105"/>
        <label>1</label>
    </ligand>
</feature>
<dbReference type="Pfam" id="PF00233">
    <property type="entry name" value="PDEase_I"/>
    <property type="match status" value="1"/>
</dbReference>
<evidence type="ECO:0000259" key="7">
    <source>
        <dbReference type="PROSITE" id="PS51845"/>
    </source>
</evidence>
<dbReference type="PRINTS" id="PR00387">
    <property type="entry name" value="PDIESTERASE1"/>
</dbReference>
<evidence type="ECO:0000313" key="8">
    <source>
        <dbReference type="EMBL" id="JAC64084.1"/>
    </source>
</evidence>
<evidence type="ECO:0000256" key="6">
    <source>
        <dbReference type="RuleBase" id="RU363067"/>
    </source>
</evidence>
<feature type="binding site" evidence="4">
    <location>
        <position position="328"/>
    </location>
    <ligand>
        <name>AMP</name>
        <dbReference type="ChEBI" id="CHEBI:456215"/>
    </ligand>
</feature>
<dbReference type="SUPFAM" id="SSF109604">
    <property type="entry name" value="HD-domain/PDEase-like"/>
    <property type="match status" value="1"/>
</dbReference>
<dbReference type="AlphaFoldDB" id="A0A061R054"/>
<feature type="binding site" evidence="4">
    <location>
        <position position="172"/>
    </location>
    <ligand>
        <name>AMP</name>
        <dbReference type="ChEBI" id="CHEBI:456215"/>
    </ligand>
</feature>
<dbReference type="InterPro" id="IPR003607">
    <property type="entry name" value="HD/PDEase_dom"/>
</dbReference>
<evidence type="ECO:0000256" key="5">
    <source>
        <dbReference type="PIRSR" id="PIRSR623088-3"/>
    </source>
</evidence>
<feature type="binding site" evidence="5">
    <location>
        <position position="171"/>
    </location>
    <ligand>
        <name>Zn(2+)</name>
        <dbReference type="ChEBI" id="CHEBI:29105"/>
        <label>1</label>
    </ligand>
</feature>
<evidence type="ECO:0000256" key="2">
    <source>
        <dbReference type="ARBA" id="ARBA00022801"/>
    </source>
</evidence>
<comment type="similarity">
    <text evidence="6">Belongs to the cyclic nucleotide phosphodiesterase family.</text>
</comment>
<evidence type="ECO:0000256" key="3">
    <source>
        <dbReference type="PIRSR" id="PIRSR623088-1"/>
    </source>
</evidence>
<dbReference type="CDD" id="cd00077">
    <property type="entry name" value="HDc"/>
    <property type="match status" value="1"/>
</dbReference>
<accession>A0A061R054</accession>
<reference evidence="8" key="1">
    <citation type="submission" date="2014-05" db="EMBL/GenBank/DDBJ databases">
        <title>The transcriptome of the halophilic microalga Tetraselmis sp. GSL018 isolated from the Great Salt Lake, Utah.</title>
        <authorList>
            <person name="Jinkerson R.E."/>
            <person name="D'Adamo S."/>
            <person name="Posewitz M.C."/>
        </authorList>
    </citation>
    <scope>NUCLEOTIDE SEQUENCE</scope>
    <source>
        <strain evidence="8">GSL018</strain>
    </source>
</reference>
<keyword evidence="1 5" id="KW-0479">Metal-binding</keyword>
<dbReference type="GO" id="GO:0004114">
    <property type="term" value="F:3',5'-cyclic-nucleotide phosphodiesterase activity"/>
    <property type="evidence" value="ECO:0007669"/>
    <property type="project" value="InterPro"/>
</dbReference>
<feature type="binding site" evidence="4">
    <location>
        <position position="275"/>
    </location>
    <ligand>
        <name>AMP</name>
        <dbReference type="ChEBI" id="CHEBI:456215"/>
    </ligand>
</feature>
<feature type="binding site" evidence="5">
    <location>
        <position position="133"/>
    </location>
    <ligand>
        <name>Zn(2+)</name>
        <dbReference type="ChEBI" id="CHEBI:29105"/>
        <label>1</label>
    </ligand>
</feature>
<dbReference type="InterPro" id="IPR002073">
    <property type="entry name" value="PDEase_catalytic_dom"/>
</dbReference>
<sequence>MWVPKLCCGSYEIQETRVLVSCSELSPSTIGPLQVNRQQFPPETKNSMGVETYDGDLFPLQYLLPASCRLGASMYKFDSVRLSTTTDNPLAATAVAALRQVAIQLELPLEKIQKFGLEVEKRMLPISYHNRVHVVDVLQLMYLQTAPGGPIHDICRDPVVKLSAVLAAVVHDLAHPGYNNAFLVDADHEIAKKFGKNSTSETMHVALFKKLISNPELNFLETLGSESRARVLFYVEQIVLATDMSKHMEYINSPLPVNKEECILFKLAFAMKVADMSHNIRSFQMHNKFVDMLKEEFYEQGDKERELQMQITTGMDRDEAYADIGEFQVRFLSIFIGPLLERWHAHSQGSPLVKEMQQCLLRNMSMWSMLSVRNIRPLQNKKAFAEAAQRNPLNTGHLDARMPRRSTQCFARGYGMDTGKEEIARAVDIFRKGFASTSERKSIDRTRLTVPHGTWG</sequence>
<evidence type="ECO:0000256" key="4">
    <source>
        <dbReference type="PIRSR" id="PIRSR623088-2"/>
    </source>
</evidence>
<protein>
    <recommendedName>
        <fullName evidence="6">Phosphodiesterase</fullName>
        <ecNumber evidence="6">3.1.4.-</ecNumber>
    </recommendedName>
</protein>
<dbReference type="InterPro" id="IPR036971">
    <property type="entry name" value="PDEase_catalytic_dom_sf"/>
</dbReference>
<dbReference type="PROSITE" id="PS00126">
    <property type="entry name" value="PDEASE_I_1"/>
    <property type="match status" value="1"/>
</dbReference>
<name>A0A061R054_9CHLO</name>
<dbReference type="PANTHER" id="PTHR11347">
    <property type="entry name" value="CYCLIC NUCLEOTIDE PHOSPHODIESTERASE"/>
    <property type="match status" value="1"/>
</dbReference>
<comment type="cofactor">
    <cofactor evidence="6">
        <name>a divalent metal cation</name>
        <dbReference type="ChEBI" id="CHEBI:60240"/>
    </cofactor>
    <text evidence="6">Binds 2 divalent metal cations per subunit. Site 1 may preferentially bind zinc ions, while site 2 has a preference for magnesium and/or manganese ions.</text>
</comment>
<proteinExistence type="inferred from homology"/>
<gene>
    <name evidence="8" type="ORF">TSPGSL018_19077</name>
</gene>
<dbReference type="EMBL" id="GBEZ01022768">
    <property type="protein sequence ID" value="JAC64084.1"/>
    <property type="molecule type" value="Transcribed_RNA"/>
</dbReference>
<evidence type="ECO:0000256" key="1">
    <source>
        <dbReference type="ARBA" id="ARBA00022723"/>
    </source>
</evidence>
<organism evidence="8">
    <name type="scientific">Tetraselmis sp. GSL018</name>
    <dbReference type="NCBI Taxonomy" id="582737"/>
    <lineage>
        <taxon>Eukaryota</taxon>
        <taxon>Viridiplantae</taxon>
        <taxon>Chlorophyta</taxon>
        <taxon>core chlorophytes</taxon>
        <taxon>Chlorodendrophyceae</taxon>
        <taxon>Chlorodendrales</taxon>
        <taxon>Chlorodendraceae</taxon>
        <taxon>Tetraselmis</taxon>
    </lineage>
</organism>
<dbReference type="EC" id="3.1.4.-" evidence="6"/>
<dbReference type="PROSITE" id="PS51845">
    <property type="entry name" value="PDEASE_I_2"/>
    <property type="match status" value="1"/>
</dbReference>
<feature type="binding site" evidence="5">
    <location>
        <position position="172"/>
    </location>
    <ligand>
        <name>Zn(2+)</name>
        <dbReference type="ChEBI" id="CHEBI:29105"/>
        <label>2</label>
    </ligand>
</feature>
<feature type="binding site" evidence="5">
    <location>
        <position position="172"/>
    </location>
    <ligand>
        <name>Zn(2+)</name>
        <dbReference type="ChEBI" id="CHEBI:29105"/>
        <label>1</label>
    </ligand>
</feature>
<feature type="binding site" evidence="4">
    <location>
        <begin position="129"/>
        <end position="133"/>
    </location>
    <ligand>
        <name>AMP</name>
        <dbReference type="ChEBI" id="CHEBI:456215"/>
    </ligand>
</feature>
<feature type="domain" description="PDEase" evidence="7">
    <location>
        <begin position="36"/>
        <end position="374"/>
    </location>
</feature>
<dbReference type="GO" id="GO:0046872">
    <property type="term" value="F:metal ion binding"/>
    <property type="evidence" value="ECO:0007669"/>
    <property type="project" value="UniProtKB-KW"/>
</dbReference>
<dbReference type="Gene3D" id="1.10.1300.10">
    <property type="entry name" value="3'5'-cyclic nucleotide phosphodiesterase, catalytic domain"/>
    <property type="match status" value="1"/>
</dbReference>